<name>A0A3S3UAD1_9BACT</name>
<dbReference type="CDD" id="cd03789">
    <property type="entry name" value="GT9_LPS_heptosyltransferase"/>
    <property type="match status" value="1"/>
</dbReference>
<dbReference type="GO" id="GO:0005829">
    <property type="term" value="C:cytosol"/>
    <property type="evidence" value="ECO:0007669"/>
    <property type="project" value="TreeGrafter"/>
</dbReference>
<evidence type="ECO:0000256" key="1">
    <source>
        <dbReference type="ARBA" id="ARBA00022676"/>
    </source>
</evidence>
<dbReference type="EMBL" id="MTKO01000035">
    <property type="protein sequence ID" value="RWX47336.1"/>
    <property type="molecule type" value="Genomic_DNA"/>
</dbReference>
<keyword evidence="2 6" id="KW-0808">Transferase</keyword>
<dbReference type="Pfam" id="PF01075">
    <property type="entry name" value="Glyco_transf_9"/>
    <property type="match status" value="1"/>
</dbReference>
<comment type="similarity">
    <text evidence="3">Belongs to the glycosyltransferase 9 family.</text>
</comment>
<dbReference type="Gene3D" id="3.40.50.2000">
    <property type="entry name" value="Glycogen Phosphorylase B"/>
    <property type="match status" value="2"/>
</dbReference>
<reference evidence="6 7" key="1">
    <citation type="submission" date="2017-01" db="EMBL/GenBank/DDBJ databases">
        <title>The cable genome- insights into the physiology and evolution of filamentous bacteria capable of sulfide oxidation via long distance electron transfer.</title>
        <authorList>
            <person name="Schreiber L."/>
            <person name="Bjerg J.T."/>
            <person name="Boggild A."/>
            <person name="Van De Vossenberg J."/>
            <person name="Meysman F."/>
            <person name="Nielsen L.P."/>
            <person name="Schramm A."/>
            <person name="Kjeldsen K.U."/>
        </authorList>
    </citation>
    <scope>NUCLEOTIDE SEQUENCE [LARGE SCALE GENOMIC DNA]</scope>
    <source>
        <strain evidence="6">MCF</strain>
    </source>
</reference>
<organism evidence="6 7">
    <name type="scientific">Candidatus Electrothrix aarhusensis</name>
    <dbReference type="NCBI Taxonomy" id="1859131"/>
    <lineage>
        <taxon>Bacteria</taxon>
        <taxon>Pseudomonadati</taxon>
        <taxon>Thermodesulfobacteriota</taxon>
        <taxon>Desulfobulbia</taxon>
        <taxon>Desulfobulbales</taxon>
        <taxon>Desulfobulbaceae</taxon>
        <taxon>Candidatus Electrothrix</taxon>
    </lineage>
</organism>
<evidence type="ECO:0000313" key="6">
    <source>
        <dbReference type="EMBL" id="RWX47336.1"/>
    </source>
</evidence>
<dbReference type="InterPro" id="IPR002201">
    <property type="entry name" value="Glyco_trans_9"/>
</dbReference>
<dbReference type="InterPro" id="IPR051199">
    <property type="entry name" value="LPS_LOS_Heptosyltrfase"/>
</dbReference>
<gene>
    <name evidence="6" type="ORF">H206_03620</name>
</gene>
<evidence type="ECO:0000313" key="7">
    <source>
        <dbReference type="Proteomes" id="UP000287853"/>
    </source>
</evidence>
<dbReference type="AlphaFoldDB" id="A0A3S3UAD1"/>
<evidence type="ECO:0000256" key="2">
    <source>
        <dbReference type="ARBA" id="ARBA00022679"/>
    </source>
</evidence>
<comment type="catalytic activity">
    <reaction evidence="5">
        <text>an L-alpha-D-Hep-(1-&gt;5)-[alpha-Kdo-(2-&gt;4)]-alpha-Kdo-(2-&gt;6)-lipid A + ADP-L-glycero-beta-D-manno-heptose = an L-alpha-D-Hep-(1-&gt;3)-L-alpha-D-Hep-(1-&gt;5)-[alpha-Kdo-(2-&gt;4)]-alpha-Kdo-(2-&gt;6)-lipid A + ADP + H(+)</text>
        <dbReference type="Rhea" id="RHEA:74071"/>
        <dbReference type="ChEBI" id="CHEBI:15378"/>
        <dbReference type="ChEBI" id="CHEBI:61506"/>
        <dbReference type="ChEBI" id="CHEBI:193068"/>
        <dbReference type="ChEBI" id="CHEBI:193069"/>
        <dbReference type="ChEBI" id="CHEBI:456216"/>
        <dbReference type="EC" id="2.4.99.24"/>
    </reaction>
</comment>
<accession>A0A3S3UAD1</accession>
<protein>
    <recommendedName>
        <fullName evidence="4">lipopolysaccharide heptosyltransferase II</fullName>
        <ecNumber evidence="4">2.4.99.24</ecNumber>
    </recommendedName>
</protein>
<dbReference type="InterPro" id="IPR011910">
    <property type="entry name" value="RfaF"/>
</dbReference>
<dbReference type="EC" id="2.4.99.24" evidence="4"/>
<sequence length="354" mass="38484">MPPIPKNASNILIRSTNWIGDAIMTTPAVRSIHRNFPEAKITLLALPWVADVFSACPHIDHIFIYDKQGRHQGLRGKLRLAADLRQENYDLTILLQNAFEAALITFLARIPARGGYTTDGRGLLLTHGVRKHPAIKTKHQVHYYQEMLEGLGLQRSENSLELFLDPAVERDADALIKEALALQGEKADDIPIIGLNPGAAYGPAKCWPVAKYAELAGHLSNKTGGLIVIFGTAADQEAAAEICSATGERVLDLTGKTTLAQALACIARCSVFVTNDSGLMHVAAALNTPLVAVFGSTDHIATGPYSQQATVVRRPVECSPCMKTHCPKGHFQCMEGITVEEVEQAALLWLNKRE</sequence>
<dbReference type="Proteomes" id="UP000287853">
    <property type="component" value="Unassembled WGS sequence"/>
</dbReference>
<keyword evidence="1" id="KW-0328">Glycosyltransferase</keyword>
<evidence type="ECO:0000256" key="3">
    <source>
        <dbReference type="ARBA" id="ARBA00043995"/>
    </source>
</evidence>
<dbReference type="NCBIfam" id="TIGR02195">
    <property type="entry name" value="heptsyl_trn_II"/>
    <property type="match status" value="1"/>
</dbReference>
<evidence type="ECO:0000256" key="4">
    <source>
        <dbReference type="ARBA" id="ARBA00044042"/>
    </source>
</evidence>
<dbReference type="PANTHER" id="PTHR30160:SF7">
    <property type="entry name" value="ADP-HEPTOSE--LPS HEPTOSYLTRANSFERASE 2"/>
    <property type="match status" value="1"/>
</dbReference>
<dbReference type="GO" id="GO:0009244">
    <property type="term" value="P:lipopolysaccharide core region biosynthetic process"/>
    <property type="evidence" value="ECO:0007669"/>
    <property type="project" value="TreeGrafter"/>
</dbReference>
<dbReference type="FunFam" id="3.40.50.2000:FF:000023">
    <property type="entry name" value="ADP-heptose--LPS heptosyltransferase II"/>
    <property type="match status" value="1"/>
</dbReference>
<evidence type="ECO:0000256" key="5">
    <source>
        <dbReference type="ARBA" id="ARBA00047503"/>
    </source>
</evidence>
<keyword evidence="7" id="KW-1185">Reference proteome</keyword>
<proteinExistence type="inferred from homology"/>
<dbReference type="GO" id="GO:0008713">
    <property type="term" value="F:ADP-heptose-lipopolysaccharide heptosyltransferase activity"/>
    <property type="evidence" value="ECO:0007669"/>
    <property type="project" value="UniProtKB-EC"/>
</dbReference>
<dbReference type="SUPFAM" id="SSF53756">
    <property type="entry name" value="UDP-Glycosyltransferase/glycogen phosphorylase"/>
    <property type="match status" value="1"/>
</dbReference>
<comment type="caution">
    <text evidence="6">The sequence shown here is derived from an EMBL/GenBank/DDBJ whole genome shotgun (WGS) entry which is preliminary data.</text>
</comment>
<dbReference type="PANTHER" id="PTHR30160">
    <property type="entry name" value="TETRAACYLDISACCHARIDE 4'-KINASE-RELATED"/>
    <property type="match status" value="1"/>
</dbReference>